<feature type="signal peptide" evidence="3">
    <location>
        <begin position="1"/>
        <end position="24"/>
    </location>
</feature>
<dbReference type="InParanoid" id="A0A7R8YQM7"/>
<keyword evidence="6" id="KW-1185">Reference proteome</keyword>
<dbReference type="EMBL" id="LR899010">
    <property type="protein sequence ID" value="CAD7080640.1"/>
    <property type="molecule type" value="Genomic_DNA"/>
</dbReference>
<dbReference type="SUPFAM" id="SSF56317">
    <property type="entry name" value="Carbon-nitrogen hydrolase"/>
    <property type="match status" value="2"/>
</dbReference>
<feature type="domain" description="CN hydrolase" evidence="4">
    <location>
        <begin position="33"/>
        <end position="311"/>
    </location>
</feature>
<dbReference type="OrthoDB" id="10250282at2759"/>
<dbReference type="PANTHER" id="PTHR10609:SF14">
    <property type="entry name" value="BIOTINIDASE"/>
    <property type="match status" value="1"/>
</dbReference>
<feature type="chain" id="PRO_5030818161" description="CN hydrolase domain-containing protein" evidence="3">
    <location>
        <begin position="25"/>
        <end position="1094"/>
    </location>
</feature>
<proteinExistence type="inferred from homology"/>
<sequence>MEVIKVLTTVLFALVVLGVRNIEANQPNEDDFYTAGVLEYSYLVSNKSMEESVELNVNEYVRFIELAKRKNVDVLVFPEATLNHDFIETREQLSDYAVVTPDPKLKIAPYEHENDYSSILVKLSKAAKDNQIYVLVNLIEKMLCTSESDACKPPHNVHNDGYCLYNTNVVFDRKGRLISRYRKVNLYIEPRLDEPSEQPLPIFETDFGVKFGHFICFDVMFKYPSRILVQQENITNILYPTYWYAGLPFFIAETIHQGWAYSNNVNFIVSGANVLHFGISGAGIYFGRKRIQAIETKPDPVRKLYTAKVPKNIRADIKFEEPQIREESSAADLLRLNVSENWVSEYPIFFPLNEPQETVCVNDNKICCTVEVKRKDLKVPDGALSYKYALNLNYSTKLYIERRNMGEISCAIVACTGEAMDTCGKRFHTENVAPGIEFEHIKITAKIRSDKFEDVMIQPNTVTTGLLPFDVSNYTLTETDVFPDQSYNYKNFTIESTTTVSEFLVFGMYGRDFSMDHDKMEDIARFHEKSKLNADNEFSNLLDSEAFNLLLLSLQCDMEVIKVLTTVFFALVVLGVGNIEANLPNGDDFYTAGVLEYSYLVSNKSMMESVELNVNEYVRFIELAKRKNVDVLVFPEATLNHDFIETREQLSDYAVVTPDPKLKIAPYEHENDYSSILVKLSKAAKDNQIYVLVNLIEKMLCTSESDACKPPHNVHNDGYCLYNTNVVFDRKGRLISRYRKVNLYIEPRLDEPSEQPLPIFETDFGVKFGHFICFDVMFKYPSRILVQQENITNILYPTYWYAGLPFFIAETIHQGWAYSNNVNFMVSGANVLHFGTSGAGIYFGHKRIQAIETKPDPVRKLYTAKVPKNIRADVKFEEPQIREESSAADLLRLYVSENWVSEYPIFFPLKEPQETVCVNDNKLCCTVEVKKKDLKVPDGAVSYKYALSLNYTTKLYIERRNMGEITCAIVACTGEAMDTCGRRFHTENVAPGIEFEHIKITAKIRSDKFEDVMIQPNTVTTGLLPFDVSNYTLTETDVFPDQSYNYKNFTIESTTTVSEFLVFGMFGRDFSMDHDKMEDIARFHEKSKRNKNSV</sequence>
<accession>A0A7R8YQM7</accession>
<dbReference type="InterPro" id="IPR043957">
    <property type="entry name" value="Vanin_C"/>
</dbReference>
<dbReference type="PROSITE" id="PS50263">
    <property type="entry name" value="CN_HYDROLASE"/>
    <property type="match status" value="2"/>
</dbReference>
<dbReference type="InterPro" id="IPR003010">
    <property type="entry name" value="C-N_Hydrolase"/>
</dbReference>
<organism evidence="5 6">
    <name type="scientific">Hermetia illucens</name>
    <name type="common">Black soldier fly</name>
    <dbReference type="NCBI Taxonomy" id="343691"/>
    <lineage>
        <taxon>Eukaryota</taxon>
        <taxon>Metazoa</taxon>
        <taxon>Ecdysozoa</taxon>
        <taxon>Arthropoda</taxon>
        <taxon>Hexapoda</taxon>
        <taxon>Insecta</taxon>
        <taxon>Pterygota</taxon>
        <taxon>Neoptera</taxon>
        <taxon>Endopterygota</taxon>
        <taxon>Diptera</taxon>
        <taxon>Brachycera</taxon>
        <taxon>Stratiomyomorpha</taxon>
        <taxon>Stratiomyidae</taxon>
        <taxon>Hermetiinae</taxon>
        <taxon>Hermetia</taxon>
    </lineage>
</organism>
<dbReference type="Gene3D" id="3.60.110.10">
    <property type="entry name" value="Carbon-nitrogen hydrolase"/>
    <property type="match status" value="2"/>
</dbReference>
<evidence type="ECO:0000256" key="3">
    <source>
        <dbReference type="SAM" id="SignalP"/>
    </source>
</evidence>
<keyword evidence="3" id="KW-0732">Signal</keyword>
<dbReference type="InterPro" id="IPR036526">
    <property type="entry name" value="C-N_Hydrolase_sf"/>
</dbReference>
<keyword evidence="2" id="KW-0378">Hydrolase</keyword>
<dbReference type="Pfam" id="PF19018">
    <property type="entry name" value="Vanin_C"/>
    <property type="match status" value="2"/>
</dbReference>
<protein>
    <recommendedName>
        <fullName evidence="4">CN hydrolase domain-containing protein</fullName>
    </recommendedName>
</protein>
<evidence type="ECO:0000313" key="6">
    <source>
        <dbReference type="Proteomes" id="UP000594454"/>
    </source>
</evidence>
<evidence type="ECO:0000256" key="1">
    <source>
        <dbReference type="ARBA" id="ARBA00008225"/>
    </source>
</evidence>
<feature type="domain" description="CN hydrolase" evidence="4">
    <location>
        <begin position="590"/>
        <end position="868"/>
    </location>
</feature>
<dbReference type="Pfam" id="PF00795">
    <property type="entry name" value="CN_hydrolase"/>
    <property type="match status" value="2"/>
</dbReference>
<dbReference type="InterPro" id="IPR040154">
    <property type="entry name" value="Biotinidase/VNN"/>
</dbReference>
<evidence type="ECO:0000259" key="4">
    <source>
        <dbReference type="PROSITE" id="PS50263"/>
    </source>
</evidence>
<reference evidence="5 6" key="1">
    <citation type="submission" date="2020-11" db="EMBL/GenBank/DDBJ databases">
        <authorList>
            <person name="Wallbank WR R."/>
            <person name="Pardo Diaz C."/>
            <person name="Kozak K."/>
            <person name="Martin S."/>
            <person name="Jiggins C."/>
            <person name="Moest M."/>
            <person name="Warren A I."/>
            <person name="Generalovic N T."/>
            <person name="Byers J.R.P. K."/>
            <person name="Montejo-Kovacevich G."/>
            <person name="Yen C E."/>
        </authorList>
    </citation>
    <scope>NUCLEOTIDE SEQUENCE [LARGE SCALE GENOMIC DNA]</scope>
</reference>
<dbReference type="GO" id="GO:0016787">
    <property type="term" value="F:hydrolase activity"/>
    <property type="evidence" value="ECO:0007669"/>
    <property type="project" value="UniProtKB-KW"/>
</dbReference>
<evidence type="ECO:0000313" key="5">
    <source>
        <dbReference type="EMBL" id="CAD7080640.1"/>
    </source>
</evidence>
<gene>
    <name evidence="5" type="ORF">HERILL_LOCUS3785</name>
</gene>
<comment type="similarity">
    <text evidence="1">Belongs to the carbon-nitrogen hydrolase superfamily. BTD/VNN family.</text>
</comment>
<evidence type="ECO:0000256" key="2">
    <source>
        <dbReference type="ARBA" id="ARBA00022801"/>
    </source>
</evidence>
<dbReference type="Proteomes" id="UP000594454">
    <property type="component" value="Chromosome 2"/>
</dbReference>
<dbReference type="PANTHER" id="PTHR10609">
    <property type="entry name" value="BIOTINIDASE-RELATED"/>
    <property type="match status" value="1"/>
</dbReference>
<dbReference type="AlphaFoldDB" id="A0A7R8YQM7"/>
<name>A0A7R8YQM7_HERIL</name>